<feature type="domain" description="THIF-type NAD/FAD binding fold" evidence="13">
    <location>
        <begin position="10"/>
        <end position="233"/>
    </location>
</feature>
<dbReference type="Gene3D" id="3.40.50.720">
    <property type="entry name" value="NAD(P)-binding Rossmann-like Domain"/>
    <property type="match status" value="1"/>
</dbReference>
<comment type="subunit">
    <text evidence="7">Homodimer. Forms a stable heterotetrameric complex of 2 MoeB and 2 MoaD during adenylation of MoaD.</text>
</comment>
<evidence type="ECO:0000313" key="15">
    <source>
        <dbReference type="Proteomes" id="UP000243588"/>
    </source>
</evidence>
<keyword evidence="15" id="KW-1185">Reference proteome</keyword>
<evidence type="ECO:0000256" key="12">
    <source>
        <dbReference type="ARBA" id="ARBA00078531"/>
    </source>
</evidence>
<dbReference type="GO" id="GO:0005524">
    <property type="term" value="F:ATP binding"/>
    <property type="evidence" value="ECO:0007669"/>
    <property type="project" value="UniProtKB-KW"/>
</dbReference>
<dbReference type="AlphaFoldDB" id="A0A1G8FWM0"/>
<dbReference type="STRING" id="702745.SAMN05421818_1209"/>
<evidence type="ECO:0000256" key="10">
    <source>
        <dbReference type="ARBA" id="ARBA00075110"/>
    </source>
</evidence>
<evidence type="ECO:0000259" key="13">
    <source>
        <dbReference type="Pfam" id="PF00899"/>
    </source>
</evidence>
<evidence type="ECO:0000313" key="14">
    <source>
        <dbReference type="EMBL" id="SDH86544.1"/>
    </source>
</evidence>
<dbReference type="GO" id="GO:0005737">
    <property type="term" value="C:cytoplasm"/>
    <property type="evidence" value="ECO:0007669"/>
    <property type="project" value="TreeGrafter"/>
</dbReference>
<keyword evidence="4" id="KW-0067">ATP-binding</keyword>
<accession>A0A1G8FWM0</accession>
<dbReference type="EMBL" id="FNDQ01000020">
    <property type="protein sequence ID" value="SDH86544.1"/>
    <property type="molecule type" value="Genomic_DNA"/>
</dbReference>
<evidence type="ECO:0000256" key="5">
    <source>
        <dbReference type="ARBA" id="ARBA00052218"/>
    </source>
</evidence>
<proteinExistence type="inferred from homology"/>
<dbReference type="RefSeq" id="WP_090409850.1">
    <property type="nucleotide sequence ID" value="NZ_FNDQ01000020.1"/>
</dbReference>
<name>A0A1G8FWM0_9FLAO</name>
<dbReference type="CDD" id="cd00757">
    <property type="entry name" value="ThiF_MoeB_HesA_family"/>
    <property type="match status" value="1"/>
</dbReference>
<evidence type="ECO:0000256" key="2">
    <source>
        <dbReference type="ARBA" id="ARBA00022679"/>
    </source>
</evidence>
<dbReference type="GO" id="GO:0061605">
    <property type="term" value="F:molybdopterin-synthase adenylyltransferase activity"/>
    <property type="evidence" value="ECO:0007669"/>
    <property type="project" value="UniProtKB-EC"/>
</dbReference>
<dbReference type="Pfam" id="PF00899">
    <property type="entry name" value="ThiF"/>
    <property type="match status" value="1"/>
</dbReference>
<dbReference type="SUPFAM" id="SSF69572">
    <property type="entry name" value="Activating enzymes of the ubiquitin-like proteins"/>
    <property type="match status" value="1"/>
</dbReference>
<evidence type="ECO:0000256" key="7">
    <source>
        <dbReference type="ARBA" id="ARBA00063809"/>
    </source>
</evidence>
<dbReference type="InterPro" id="IPR045886">
    <property type="entry name" value="ThiF/MoeB/HesA"/>
</dbReference>
<keyword evidence="14" id="KW-0548">Nucleotidyltransferase</keyword>
<dbReference type="Proteomes" id="UP000243588">
    <property type="component" value="Unassembled WGS sequence"/>
</dbReference>
<evidence type="ECO:0000256" key="1">
    <source>
        <dbReference type="ARBA" id="ARBA00009919"/>
    </source>
</evidence>
<dbReference type="InterPro" id="IPR000594">
    <property type="entry name" value="ThiF_NAD_FAD-bd"/>
</dbReference>
<comment type="catalytic activity">
    <reaction evidence="5">
        <text>[molybdopterin-synthase sulfur-carrier protein]-C-terminal Gly-Gly + ATP + H(+) = [molybdopterin-synthase sulfur-carrier protein]-C-terminal Gly-Gly-AMP + diphosphate</text>
        <dbReference type="Rhea" id="RHEA:43616"/>
        <dbReference type="Rhea" id="RHEA-COMP:12159"/>
        <dbReference type="Rhea" id="RHEA-COMP:12202"/>
        <dbReference type="ChEBI" id="CHEBI:15378"/>
        <dbReference type="ChEBI" id="CHEBI:30616"/>
        <dbReference type="ChEBI" id="CHEBI:33019"/>
        <dbReference type="ChEBI" id="CHEBI:90618"/>
        <dbReference type="ChEBI" id="CHEBI:90778"/>
        <dbReference type="EC" id="2.7.7.80"/>
    </reaction>
</comment>
<dbReference type="PANTHER" id="PTHR10953:SF102">
    <property type="entry name" value="ADENYLYLTRANSFERASE AND SULFURTRANSFERASE MOCS3"/>
    <property type="match status" value="1"/>
</dbReference>
<gene>
    <name evidence="14" type="ORF">SAMN05421818_1209</name>
</gene>
<evidence type="ECO:0000256" key="4">
    <source>
        <dbReference type="ARBA" id="ARBA00022840"/>
    </source>
</evidence>
<dbReference type="GO" id="GO:0004792">
    <property type="term" value="F:thiosulfate-cyanide sulfurtransferase activity"/>
    <property type="evidence" value="ECO:0007669"/>
    <property type="project" value="TreeGrafter"/>
</dbReference>
<reference evidence="15" key="1">
    <citation type="submission" date="2016-10" db="EMBL/GenBank/DDBJ databases">
        <authorList>
            <person name="Varghese N."/>
            <person name="Submissions S."/>
        </authorList>
    </citation>
    <scope>NUCLEOTIDE SEQUENCE [LARGE SCALE GENOMIC DNA]</scope>
    <source>
        <strain evidence="15">DSM 23313</strain>
    </source>
</reference>
<evidence type="ECO:0000256" key="11">
    <source>
        <dbReference type="ARBA" id="ARBA00075328"/>
    </source>
</evidence>
<evidence type="ECO:0000256" key="8">
    <source>
        <dbReference type="ARBA" id="ARBA00066884"/>
    </source>
</evidence>
<keyword evidence="2 14" id="KW-0808">Transferase</keyword>
<dbReference type="InterPro" id="IPR035985">
    <property type="entry name" value="Ubiquitin-activating_enz"/>
</dbReference>
<dbReference type="PANTHER" id="PTHR10953">
    <property type="entry name" value="UBIQUITIN-ACTIVATING ENZYME E1"/>
    <property type="match status" value="1"/>
</dbReference>
<comment type="similarity">
    <text evidence="1">Belongs to the HesA/MoeB/ThiF family.</text>
</comment>
<keyword evidence="3" id="KW-0547">Nucleotide-binding</keyword>
<sequence length="236" mass="26289">MIDTSDFLRYSRQMALDSIGVEGQLLIKNAKVLVIGAGGLGSPILTYLATCGVGNLAVVDFDVIEEHNLHRQILFTPKNIGIAKTAIAKQQIHKLNPNIVFTAYNEKLTIENIENLFRNYDYIIDGSDNFQTRYLVNDYCVKLNKTLIYGTILGFQGQLAVFNHNKSKNLRDLFPEPPNESDVPNCSLNGVLGTFPGVIGTMMAQEALKVIIGLPHLTNQLLIIDTLHWEVQKLSF</sequence>
<organism evidence="14 15">
    <name type="scientific">Myroides phaeus</name>
    <dbReference type="NCBI Taxonomy" id="702745"/>
    <lineage>
        <taxon>Bacteria</taxon>
        <taxon>Pseudomonadati</taxon>
        <taxon>Bacteroidota</taxon>
        <taxon>Flavobacteriia</taxon>
        <taxon>Flavobacteriales</taxon>
        <taxon>Flavobacteriaceae</taxon>
        <taxon>Myroides</taxon>
    </lineage>
</organism>
<evidence type="ECO:0000256" key="3">
    <source>
        <dbReference type="ARBA" id="ARBA00022741"/>
    </source>
</evidence>
<evidence type="ECO:0000256" key="6">
    <source>
        <dbReference type="ARBA" id="ARBA00055169"/>
    </source>
</evidence>
<dbReference type="GO" id="GO:0008641">
    <property type="term" value="F:ubiquitin-like modifier activating enzyme activity"/>
    <property type="evidence" value="ECO:0007669"/>
    <property type="project" value="InterPro"/>
</dbReference>
<comment type="function">
    <text evidence="6">Catalyzes the adenylation by ATP of the carboxyl group of the C-terminal glycine of sulfur carrier protein MoaD.</text>
</comment>
<dbReference type="FunFam" id="3.40.50.720:FF:000033">
    <property type="entry name" value="Adenylyltransferase and sulfurtransferase MOCS3"/>
    <property type="match status" value="1"/>
</dbReference>
<evidence type="ECO:0000256" key="9">
    <source>
        <dbReference type="ARBA" id="ARBA00073635"/>
    </source>
</evidence>
<protein>
    <recommendedName>
        <fullName evidence="9">Molybdopterin-synthase adenylyltransferase</fullName>
        <ecNumber evidence="8">2.7.7.80</ecNumber>
    </recommendedName>
    <alternativeName>
        <fullName evidence="12">MoaD protein adenylase</fullName>
    </alternativeName>
    <alternativeName>
        <fullName evidence="10">Molybdopterin-converting factor subunit 1 adenylase</fullName>
    </alternativeName>
    <alternativeName>
        <fullName evidence="11">Sulfur carrier protein MoaD adenylyltransferase</fullName>
    </alternativeName>
</protein>
<dbReference type="EC" id="2.7.7.80" evidence="8"/>